<keyword evidence="1" id="KW-0812">Transmembrane</keyword>
<reference evidence="2 3" key="1">
    <citation type="submission" date="2017-06" db="EMBL/GenBank/DDBJ databases">
        <title>Evolution towards high GC content and high-temperature stress adaptation in endophytic Pseudomonas oryzihabitans impacted its plant-growth promoting traits.</title>
        <authorList>
            <person name="Nascimento F.X."/>
        </authorList>
    </citation>
    <scope>NUCLEOTIDE SEQUENCE [LARGE SCALE GENOMIC DNA]</scope>
    <source>
        <strain evidence="2 3">MS8</strain>
    </source>
</reference>
<keyword evidence="1" id="KW-1133">Transmembrane helix</keyword>
<dbReference type="AlphaFoldDB" id="A0A2Z5A7F3"/>
<keyword evidence="1" id="KW-0472">Membrane</keyword>
<sequence length="64" mass="6952">MRYQLTRTVTLFESRPHSRLSSIPLESALMRPRSLTGDQGLLALALGAMCIGLATIFVMAMVGT</sequence>
<name>A0A2Z5A7F3_9PSED</name>
<gene>
    <name evidence="2" type="ORF">CE139_13425</name>
</gene>
<organism evidence="2 3">
    <name type="scientific">Pseudomonas oryzihabitans</name>
    <dbReference type="NCBI Taxonomy" id="47885"/>
    <lineage>
        <taxon>Bacteria</taxon>
        <taxon>Pseudomonadati</taxon>
        <taxon>Pseudomonadota</taxon>
        <taxon>Gammaproteobacteria</taxon>
        <taxon>Pseudomonadales</taxon>
        <taxon>Pseudomonadaceae</taxon>
        <taxon>Pseudomonas</taxon>
    </lineage>
</organism>
<accession>A0A2Z5A7F3</accession>
<evidence type="ECO:0000313" key="2">
    <source>
        <dbReference type="EMBL" id="AXA66778.1"/>
    </source>
</evidence>
<proteinExistence type="predicted"/>
<dbReference type="Proteomes" id="UP000250579">
    <property type="component" value="Chromosome"/>
</dbReference>
<protein>
    <submittedName>
        <fullName evidence="2">Uncharacterized protein</fullName>
    </submittedName>
</protein>
<dbReference type="EMBL" id="CP022198">
    <property type="protein sequence ID" value="AXA66778.1"/>
    <property type="molecule type" value="Genomic_DNA"/>
</dbReference>
<feature type="transmembrane region" description="Helical" evidence="1">
    <location>
        <begin position="40"/>
        <end position="62"/>
    </location>
</feature>
<evidence type="ECO:0000313" key="3">
    <source>
        <dbReference type="Proteomes" id="UP000250579"/>
    </source>
</evidence>
<evidence type="ECO:0000256" key="1">
    <source>
        <dbReference type="SAM" id="Phobius"/>
    </source>
</evidence>